<dbReference type="PANTHER" id="PTHR30290:SF10">
    <property type="entry name" value="PERIPLASMIC OLIGOPEPTIDE-BINDING PROTEIN-RELATED"/>
    <property type="match status" value="1"/>
</dbReference>
<accession>A0A6N9T976</accession>
<dbReference type="PROSITE" id="PS01040">
    <property type="entry name" value="SBP_BACTERIAL_5"/>
    <property type="match status" value="1"/>
</dbReference>
<dbReference type="PANTHER" id="PTHR30290">
    <property type="entry name" value="PERIPLASMIC BINDING COMPONENT OF ABC TRANSPORTER"/>
    <property type="match status" value="1"/>
</dbReference>
<dbReference type="InterPro" id="IPR000914">
    <property type="entry name" value="SBP_5_dom"/>
</dbReference>
<feature type="chain" id="PRO_5026792597" evidence="5">
    <location>
        <begin position="26"/>
        <end position="529"/>
    </location>
</feature>
<dbReference type="Pfam" id="PF00496">
    <property type="entry name" value="SBP_bac_5"/>
    <property type="match status" value="1"/>
</dbReference>
<dbReference type="GO" id="GO:0015833">
    <property type="term" value="P:peptide transport"/>
    <property type="evidence" value="ECO:0007669"/>
    <property type="project" value="TreeGrafter"/>
</dbReference>
<keyword evidence="4 5" id="KW-0732">Signal</keyword>
<comment type="caution">
    <text evidence="7">The sequence shown here is derived from an EMBL/GenBank/DDBJ whole genome shotgun (WGS) entry which is preliminary data.</text>
</comment>
<evidence type="ECO:0000256" key="1">
    <source>
        <dbReference type="ARBA" id="ARBA00004418"/>
    </source>
</evidence>
<dbReference type="Gene3D" id="3.10.105.10">
    <property type="entry name" value="Dipeptide-binding Protein, Domain 3"/>
    <property type="match status" value="1"/>
</dbReference>
<evidence type="ECO:0000256" key="4">
    <source>
        <dbReference type="ARBA" id="ARBA00022729"/>
    </source>
</evidence>
<dbReference type="Gene3D" id="3.90.76.10">
    <property type="entry name" value="Dipeptide-binding Protein, Domain 1"/>
    <property type="match status" value="1"/>
</dbReference>
<gene>
    <name evidence="7" type="ORF">GTK09_13590</name>
</gene>
<comment type="similarity">
    <text evidence="2">Belongs to the bacterial solute-binding protein 5 family.</text>
</comment>
<dbReference type="Gene3D" id="3.40.190.10">
    <property type="entry name" value="Periplasmic binding protein-like II"/>
    <property type="match status" value="1"/>
</dbReference>
<sequence>MGFSFKTFTGALALSTLLALGSAHAKELVMYNGGDVTSLDPHKLSGDWEDRVEGDIFEGLFTEDAKAKPIPGVAESYETSEDGLTWTFKLRDDAKWSDGEPVTAEDFVFAFKRLMDPKTAAQYAYLQYPIKNAEAINTGKIDDLDQLGVKAVDDKTLEITLEQPVPYYPSLLTHYTAYPVPKHLIDKVGDEWVQIANIVTDGPYKPVEWVPGSHVLTAKNEHWHGGTEKLDIDGVRFLSMEDVSAGFRRYQAGEIDLMTDYPKDQFKFIQENLPGQGHFAPFAGLYYYVFNTSKPPFDDAKVREALSLAVNREVIGPKVLGSGEPAAYGWVPPGMNNYPEEGARFDWAEEPYPQRLEKAKALLQEAGYGPDKPLNVTLSYNTNDNHKRVAVAVAAMWKPLGVNVSLENTEVKVHYANLRQGAFEVARAGWLADFNDPVNFLDLLKSGIEMNYGQWSNQDYNQLLDEAAKTQDLDQRAGMLEKAEKIALDADAALPIYFYLSENIVSPKIEGFEDNVFDKHRTRWLSMTE</sequence>
<keyword evidence="8" id="KW-1185">Reference proteome</keyword>
<evidence type="ECO:0000256" key="2">
    <source>
        <dbReference type="ARBA" id="ARBA00005695"/>
    </source>
</evidence>
<feature type="domain" description="Solute-binding protein family 5" evidence="6">
    <location>
        <begin position="68"/>
        <end position="447"/>
    </location>
</feature>
<evidence type="ECO:0000313" key="8">
    <source>
        <dbReference type="Proteomes" id="UP000469011"/>
    </source>
</evidence>
<dbReference type="InterPro" id="IPR039424">
    <property type="entry name" value="SBP_5"/>
</dbReference>
<dbReference type="GO" id="GO:0030288">
    <property type="term" value="C:outer membrane-bounded periplasmic space"/>
    <property type="evidence" value="ECO:0007669"/>
    <property type="project" value="TreeGrafter"/>
</dbReference>
<dbReference type="PIRSF" id="PIRSF002741">
    <property type="entry name" value="MppA"/>
    <property type="match status" value="1"/>
</dbReference>
<dbReference type="Proteomes" id="UP000469011">
    <property type="component" value="Unassembled WGS sequence"/>
</dbReference>
<dbReference type="GO" id="GO:1904680">
    <property type="term" value="F:peptide transmembrane transporter activity"/>
    <property type="evidence" value="ECO:0007669"/>
    <property type="project" value="TreeGrafter"/>
</dbReference>
<evidence type="ECO:0000256" key="5">
    <source>
        <dbReference type="SAM" id="SignalP"/>
    </source>
</evidence>
<reference evidence="7 8" key="1">
    <citation type="submission" date="2020-01" db="EMBL/GenBank/DDBJ databases">
        <title>Jiella pacifica sp. nov.</title>
        <authorList>
            <person name="Xue Z."/>
            <person name="Zhu S."/>
            <person name="Chen J."/>
            <person name="Yang J."/>
        </authorList>
    </citation>
    <scope>NUCLEOTIDE SEQUENCE [LARGE SCALE GENOMIC DNA]</scope>
    <source>
        <strain evidence="7 8">40Bstr34</strain>
    </source>
</reference>
<dbReference type="GO" id="GO:0043190">
    <property type="term" value="C:ATP-binding cassette (ABC) transporter complex"/>
    <property type="evidence" value="ECO:0007669"/>
    <property type="project" value="InterPro"/>
</dbReference>
<organism evidence="7 8">
    <name type="scientific">Jiella pacifica</name>
    <dbReference type="NCBI Taxonomy" id="2696469"/>
    <lineage>
        <taxon>Bacteria</taxon>
        <taxon>Pseudomonadati</taxon>
        <taxon>Pseudomonadota</taxon>
        <taxon>Alphaproteobacteria</taxon>
        <taxon>Hyphomicrobiales</taxon>
        <taxon>Aurantimonadaceae</taxon>
        <taxon>Jiella</taxon>
    </lineage>
</organism>
<evidence type="ECO:0000259" key="6">
    <source>
        <dbReference type="Pfam" id="PF00496"/>
    </source>
</evidence>
<proteinExistence type="inferred from homology"/>
<dbReference type="InterPro" id="IPR023765">
    <property type="entry name" value="SBP_5_CS"/>
</dbReference>
<name>A0A6N9T976_9HYPH</name>
<comment type="subcellular location">
    <subcellularLocation>
        <location evidence="1">Periplasm</location>
    </subcellularLocation>
</comment>
<dbReference type="FunFam" id="3.90.76.10:FF:000001">
    <property type="entry name" value="Oligopeptide ABC transporter substrate-binding protein"/>
    <property type="match status" value="1"/>
</dbReference>
<evidence type="ECO:0000313" key="7">
    <source>
        <dbReference type="EMBL" id="NDW05458.1"/>
    </source>
</evidence>
<dbReference type="RefSeq" id="WP_163463712.1">
    <property type="nucleotide sequence ID" value="NZ_JAAAMG010000010.1"/>
</dbReference>
<dbReference type="EMBL" id="JAAAMG010000010">
    <property type="protein sequence ID" value="NDW05458.1"/>
    <property type="molecule type" value="Genomic_DNA"/>
</dbReference>
<dbReference type="AlphaFoldDB" id="A0A6N9T976"/>
<protein>
    <submittedName>
        <fullName evidence="7">Peptide ABC transporter substrate-binding protein</fullName>
    </submittedName>
</protein>
<feature type="signal peptide" evidence="5">
    <location>
        <begin position="1"/>
        <end position="25"/>
    </location>
</feature>
<dbReference type="CDD" id="cd08504">
    <property type="entry name" value="PBP2_OppA"/>
    <property type="match status" value="1"/>
</dbReference>
<keyword evidence="3" id="KW-0813">Transport</keyword>
<dbReference type="SUPFAM" id="SSF53850">
    <property type="entry name" value="Periplasmic binding protein-like II"/>
    <property type="match status" value="1"/>
</dbReference>
<dbReference type="FunFam" id="3.10.105.10:FF:000001">
    <property type="entry name" value="Oligopeptide ABC transporter, oligopeptide-binding protein"/>
    <property type="match status" value="1"/>
</dbReference>
<dbReference type="InterPro" id="IPR030678">
    <property type="entry name" value="Peptide/Ni-bd"/>
</dbReference>
<evidence type="ECO:0000256" key="3">
    <source>
        <dbReference type="ARBA" id="ARBA00022448"/>
    </source>
</evidence>